<sequence length="129" mass="14054">MTAVASQSAFQKFLNSPAGPKTIHFWAPAMKWALVIAGISDLKRPAENLSLAQNLSLVATGMIWTRYSMVIIPKNWTLATVNVFVASTGLMQVGRIINYRMTDEYKQKKKLEEEAAAAASAAATPVKPT</sequence>
<dbReference type="GO" id="GO:0005743">
    <property type="term" value="C:mitochondrial inner membrane"/>
    <property type="evidence" value="ECO:0007669"/>
    <property type="project" value="UniProtKB-SubCell"/>
</dbReference>
<dbReference type="Proteomes" id="UP000027586">
    <property type="component" value="Unassembled WGS sequence"/>
</dbReference>
<keyword evidence="6" id="KW-1133">Transmembrane helix</keyword>
<keyword evidence="3 9" id="KW-0813">Transport</keyword>
<accession>A0A068RGK0</accession>
<evidence type="ECO:0000256" key="2">
    <source>
        <dbReference type="ARBA" id="ARBA00006416"/>
    </source>
</evidence>
<dbReference type="STRING" id="1263082.A0A068RGK0"/>
<keyword evidence="8" id="KW-0472">Membrane</keyword>
<dbReference type="InterPro" id="IPR005336">
    <property type="entry name" value="MPC"/>
</dbReference>
<dbReference type="GO" id="GO:0006850">
    <property type="term" value="P:pyruvate import into mitochondria"/>
    <property type="evidence" value="ECO:0007669"/>
    <property type="project" value="InterPro"/>
</dbReference>
<dbReference type="AlphaFoldDB" id="A0A068RGK0"/>
<keyword evidence="11" id="KW-1185">Reference proteome</keyword>
<dbReference type="PANTHER" id="PTHR14154">
    <property type="entry name" value="UPF0041 BRAIN PROTEIN 44-RELATED"/>
    <property type="match status" value="1"/>
</dbReference>
<evidence type="ECO:0000256" key="9">
    <source>
        <dbReference type="RuleBase" id="RU363100"/>
    </source>
</evidence>
<name>A0A068RGK0_9FUNG</name>
<comment type="similarity">
    <text evidence="2 9">Belongs to the mitochondrial pyruvate carrier (MPC) (TC 2.A.105) family.</text>
</comment>
<proteinExistence type="inferred from homology"/>
<dbReference type="EMBL" id="CBTN010000003">
    <property type="protein sequence ID" value="CDH49308.1"/>
    <property type="molecule type" value="Genomic_DNA"/>
</dbReference>
<keyword evidence="4" id="KW-0812">Transmembrane</keyword>
<dbReference type="VEuPathDB" id="FungiDB:LCOR_01056.1"/>
<comment type="subcellular location">
    <subcellularLocation>
        <location evidence="1 9">Mitochondrion inner membrane</location>
        <topology evidence="1 9">Multi-pass membrane protein</topology>
    </subcellularLocation>
</comment>
<protein>
    <recommendedName>
        <fullName evidence="9">Mitochondrial pyruvate carrier</fullName>
    </recommendedName>
</protein>
<evidence type="ECO:0000256" key="7">
    <source>
        <dbReference type="ARBA" id="ARBA00023128"/>
    </source>
</evidence>
<evidence type="ECO:0000256" key="6">
    <source>
        <dbReference type="ARBA" id="ARBA00022989"/>
    </source>
</evidence>
<evidence type="ECO:0000313" key="11">
    <source>
        <dbReference type="Proteomes" id="UP000027586"/>
    </source>
</evidence>
<gene>
    <name evidence="10" type="ORF">LCOR_01056.1</name>
</gene>
<keyword evidence="7 9" id="KW-0496">Mitochondrion</keyword>
<evidence type="ECO:0000256" key="3">
    <source>
        <dbReference type="ARBA" id="ARBA00022448"/>
    </source>
</evidence>
<dbReference type="Pfam" id="PF03650">
    <property type="entry name" value="MPC"/>
    <property type="match status" value="1"/>
</dbReference>
<evidence type="ECO:0000313" key="10">
    <source>
        <dbReference type="EMBL" id="CDH49308.1"/>
    </source>
</evidence>
<evidence type="ECO:0000256" key="5">
    <source>
        <dbReference type="ARBA" id="ARBA00022792"/>
    </source>
</evidence>
<evidence type="ECO:0000256" key="8">
    <source>
        <dbReference type="ARBA" id="ARBA00023136"/>
    </source>
</evidence>
<comment type="caution">
    <text evidence="10">The sequence shown here is derived from an EMBL/GenBank/DDBJ whole genome shotgun (WGS) entry which is preliminary data.</text>
</comment>
<dbReference type="OrthoDB" id="869189at2759"/>
<comment type="function">
    <text evidence="9">Mediates the uptake of pyruvate into mitochondria.</text>
</comment>
<reference evidence="10" key="1">
    <citation type="submission" date="2013-08" db="EMBL/GenBank/DDBJ databases">
        <title>Gene expansion shapes genome architecture in the human pathogen Lichtheimia corymbifera: an evolutionary genomics analysis in the ancient terrestrial Mucorales (Mucoromycotina).</title>
        <authorList>
            <person name="Schwartze V.U."/>
            <person name="Winter S."/>
            <person name="Shelest E."/>
            <person name="Marcet-Houben M."/>
            <person name="Horn F."/>
            <person name="Wehner S."/>
            <person name="Hoffmann K."/>
            <person name="Riege K."/>
            <person name="Sammeth M."/>
            <person name="Nowrousian M."/>
            <person name="Valiante V."/>
            <person name="Linde J."/>
            <person name="Jacobsen I.D."/>
            <person name="Marz M."/>
            <person name="Brakhage A.A."/>
            <person name="Gabaldon T."/>
            <person name="Bocker S."/>
            <person name="Voigt K."/>
        </authorList>
    </citation>
    <scope>NUCLEOTIDE SEQUENCE [LARGE SCALE GENOMIC DNA]</scope>
    <source>
        <strain evidence="10">FSU 9682</strain>
    </source>
</reference>
<keyword evidence="5 9" id="KW-0999">Mitochondrion inner membrane</keyword>
<organism evidence="10 11">
    <name type="scientific">Lichtheimia corymbifera JMRC:FSU:9682</name>
    <dbReference type="NCBI Taxonomy" id="1263082"/>
    <lineage>
        <taxon>Eukaryota</taxon>
        <taxon>Fungi</taxon>
        <taxon>Fungi incertae sedis</taxon>
        <taxon>Mucoromycota</taxon>
        <taxon>Mucoromycotina</taxon>
        <taxon>Mucoromycetes</taxon>
        <taxon>Mucorales</taxon>
        <taxon>Lichtheimiaceae</taxon>
        <taxon>Lichtheimia</taxon>
    </lineage>
</organism>
<evidence type="ECO:0000256" key="4">
    <source>
        <dbReference type="ARBA" id="ARBA00022692"/>
    </source>
</evidence>
<evidence type="ECO:0000256" key="1">
    <source>
        <dbReference type="ARBA" id="ARBA00004448"/>
    </source>
</evidence>